<evidence type="ECO:0000313" key="1">
    <source>
        <dbReference type="EMBL" id="AMP05362.1"/>
    </source>
</evidence>
<dbReference type="STRING" id="279113.CPter91_3021"/>
<dbReference type="EMBL" id="CP013234">
    <property type="protein sequence ID" value="AMP05362.1"/>
    <property type="molecule type" value="Genomic_DNA"/>
</dbReference>
<organism evidence="1 2">
    <name type="scientific">Collimonas pratensis</name>
    <dbReference type="NCBI Taxonomy" id="279113"/>
    <lineage>
        <taxon>Bacteria</taxon>
        <taxon>Pseudomonadati</taxon>
        <taxon>Pseudomonadota</taxon>
        <taxon>Betaproteobacteria</taxon>
        <taxon>Burkholderiales</taxon>
        <taxon>Oxalobacteraceae</taxon>
        <taxon>Collimonas</taxon>
    </lineage>
</organism>
<accession>A0A127Q6T7</accession>
<proteinExistence type="predicted"/>
<protein>
    <submittedName>
        <fullName evidence="1">Uncharacterized protein</fullName>
    </submittedName>
</protein>
<dbReference type="AlphaFoldDB" id="A0A127Q6T7"/>
<dbReference type="KEGG" id="cpra:CPter91_3021"/>
<dbReference type="Proteomes" id="UP000074561">
    <property type="component" value="Chromosome"/>
</dbReference>
<name>A0A127Q6T7_9BURK</name>
<sequence>MLHATCRRAVRIRHLPCSLTQFYFYQQQNNADEFFRSSYF</sequence>
<evidence type="ECO:0000313" key="2">
    <source>
        <dbReference type="Proteomes" id="UP000074561"/>
    </source>
</evidence>
<reference evidence="1 2" key="1">
    <citation type="submission" date="2015-11" db="EMBL/GenBank/DDBJ databases">
        <title>Exploring the genomic traits of fungus-feeding bacterial genus Collimonas.</title>
        <authorList>
            <person name="Song C."/>
            <person name="Schmidt R."/>
            <person name="de Jager V."/>
            <person name="Krzyzanowska D."/>
            <person name="Jongedijk E."/>
            <person name="Cankar K."/>
            <person name="Beekwilder J."/>
            <person name="van Veen A."/>
            <person name="de Boer W."/>
            <person name="van Veen J.A."/>
            <person name="Garbeva P."/>
        </authorList>
    </citation>
    <scope>NUCLEOTIDE SEQUENCE [LARGE SCALE GENOMIC DNA]</scope>
    <source>
        <strain evidence="1 2">Ter91</strain>
    </source>
</reference>
<gene>
    <name evidence="1" type="ORF">CPter91_3021</name>
</gene>